<dbReference type="InterPro" id="IPR002938">
    <property type="entry name" value="FAD-bd"/>
</dbReference>
<dbReference type="SMART" id="SM00388">
    <property type="entry name" value="HisKA"/>
    <property type="match status" value="1"/>
</dbReference>
<dbReference type="InterPro" id="IPR036188">
    <property type="entry name" value="FAD/NAD-bd_sf"/>
</dbReference>
<dbReference type="CDD" id="cd00082">
    <property type="entry name" value="HisKA"/>
    <property type="match status" value="1"/>
</dbReference>
<dbReference type="FunFam" id="3.30.565.10:FF:000006">
    <property type="entry name" value="Sensor histidine kinase WalK"/>
    <property type="match status" value="1"/>
</dbReference>
<gene>
    <name evidence="16" type="ORF">E9998_09440</name>
</gene>
<evidence type="ECO:0000259" key="14">
    <source>
        <dbReference type="PROSITE" id="PS50109"/>
    </source>
</evidence>
<dbReference type="InterPro" id="IPR036890">
    <property type="entry name" value="HATPase_C_sf"/>
</dbReference>
<dbReference type="PANTHER" id="PTHR46865">
    <property type="entry name" value="OXIDOREDUCTASE-RELATED"/>
    <property type="match status" value="1"/>
</dbReference>
<dbReference type="AlphaFoldDB" id="A0A4S8PKH3"/>
<evidence type="ECO:0000313" key="16">
    <source>
        <dbReference type="EMBL" id="THV28969.1"/>
    </source>
</evidence>
<evidence type="ECO:0000256" key="10">
    <source>
        <dbReference type="ARBA" id="ARBA00023012"/>
    </source>
</evidence>
<evidence type="ECO:0000256" key="11">
    <source>
        <dbReference type="ARBA" id="ARBA00023136"/>
    </source>
</evidence>
<dbReference type="Pfam" id="PF01494">
    <property type="entry name" value="FAD_binding_3"/>
    <property type="match status" value="2"/>
</dbReference>
<dbReference type="OrthoDB" id="9786919at2"/>
<keyword evidence="6" id="KW-0808">Transferase</keyword>
<dbReference type="SMART" id="SM00387">
    <property type="entry name" value="HATPase_c"/>
    <property type="match status" value="1"/>
</dbReference>
<dbReference type="Gene3D" id="1.10.287.130">
    <property type="match status" value="1"/>
</dbReference>
<dbReference type="InterPro" id="IPR004358">
    <property type="entry name" value="Sig_transdc_His_kin-like_C"/>
</dbReference>
<keyword evidence="9 13" id="KW-1133">Transmembrane helix</keyword>
<feature type="domain" description="HAMP" evidence="15">
    <location>
        <begin position="176"/>
        <end position="229"/>
    </location>
</feature>
<dbReference type="Gene3D" id="6.10.340.10">
    <property type="match status" value="1"/>
</dbReference>
<keyword evidence="5" id="KW-0597">Phosphoprotein</keyword>
<dbReference type="Pfam" id="PF00672">
    <property type="entry name" value="HAMP"/>
    <property type="match status" value="1"/>
</dbReference>
<keyword evidence="10" id="KW-0902">Two-component regulatory system</keyword>
<dbReference type="SUPFAM" id="SSF55874">
    <property type="entry name" value="ATPase domain of HSP90 chaperone/DNA topoisomerase II/histidine kinase"/>
    <property type="match status" value="1"/>
</dbReference>
<dbReference type="InterPro" id="IPR003594">
    <property type="entry name" value="HATPase_dom"/>
</dbReference>
<dbReference type="FunFam" id="1.10.287.130:FF:000001">
    <property type="entry name" value="Two-component sensor histidine kinase"/>
    <property type="match status" value="1"/>
</dbReference>
<dbReference type="PRINTS" id="PR00344">
    <property type="entry name" value="BCTRLSENSOR"/>
</dbReference>
<dbReference type="CDD" id="cd00075">
    <property type="entry name" value="HATPase"/>
    <property type="match status" value="1"/>
</dbReference>
<evidence type="ECO:0000259" key="15">
    <source>
        <dbReference type="PROSITE" id="PS50885"/>
    </source>
</evidence>
<reference evidence="16 17" key="1">
    <citation type="journal article" date="2018" name="Int. J. Syst. Evol. Microbiol.">
        <title>Glycomyces paridis sp. nov., isolated from the medicinal plant Paris polyphylla.</title>
        <authorList>
            <person name="Fang X.M."/>
            <person name="Bai J.L."/>
            <person name="Su J."/>
            <person name="Zhao L.L."/>
            <person name="Liu H.Y."/>
            <person name="Ma B.P."/>
            <person name="Zhang Y.Q."/>
            <person name="Yu L.Y."/>
        </authorList>
    </citation>
    <scope>NUCLEOTIDE SEQUENCE [LARGE SCALE GENOMIC DNA]</scope>
    <source>
        <strain evidence="16 17">CPCC 204357</strain>
    </source>
</reference>
<dbReference type="Pfam" id="PF00512">
    <property type="entry name" value="HisKA"/>
    <property type="match status" value="1"/>
</dbReference>
<comment type="cofactor">
    <cofactor evidence="2">
        <name>a divalent metal cation</name>
        <dbReference type="ChEBI" id="CHEBI:60240"/>
    </cofactor>
</comment>
<accession>A0A4S8PKH3</accession>
<dbReference type="InterPro" id="IPR036097">
    <property type="entry name" value="HisK_dim/P_sf"/>
</dbReference>
<evidence type="ECO:0000256" key="1">
    <source>
        <dbReference type="ARBA" id="ARBA00000085"/>
    </source>
</evidence>
<dbReference type="CDD" id="cd06225">
    <property type="entry name" value="HAMP"/>
    <property type="match status" value="1"/>
</dbReference>
<keyword evidence="7 13" id="KW-0812">Transmembrane</keyword>
<dbReference type="Gene3D" id="3.30.565.10">
    <property type="entry name" value="Histidine kinase-like ATPase, C-terminal domain"/>
    <property type="match status" value="1"/>
</dbReference>
<dbReference type="SUPFAM" id="SSF158472">
    <property type="entry name" value="HAMP domain-like"/>
    <property type="match status" value="1"/>
</dbReference>
<keyword evidence="8" id="KW-0418">Kinase</keyword>
<dbReference type="Pfam" id="PF02518">
    <property type="entry name" value="HATPase_c"/>
    <property type="match status" value="1"/>
</dbReference>
<evidence type="ECO:0000256" key="4">
    <source>
        <dbReference type="ARBA" id="ARBA00012438"/>
    </source>
</evidence>
<protein>
    <recommendedName>
        <fullName evidence="4">histidine kinase</fullName>
        <ecNumber evidence="4">2.7.13.3</ecNumber>
    </recommendedName>
</protein>
<proteinExistence type="predicted"/>
<dbReference type="RefSeq" id="WP_136529464.1">
    <property type="nucleotide sequence ID" value="NZ_STGX01000006.1"/>
</dbReference>
<dbReference type="Gene3D" id="3.50.50.60">
    <property type="entry name" value="FAD/NAD(P)-binding domain"/>
    <property type="match status" value="1"/>
</dbReference>
<keyword evidence="11 13" id="KW-0472">Membrane</keyword>
<comment type="caution">
    <text evidence="16">The sequence shown here is derived from an EMBL/GenBank/DDBJ whole genome shotgun (WGS) entry which is preliminary data.</text>
</comment>
<evidence type="ECO:0000256" key="13">
    <source>
        <dbReference type="SAM" id="Phobius"/>
    </source>
</evidence>
<organism evidence="16 17">
    <name type="scientific">Glycomyces paridis</name>
    <dbReference type="NCBI Taxonomy" id="2126555"/>
    <lineage>
        <taxon>Bacteria</taxon>
        <taxon>Bacillati</taxon>
        <taxon>Actinomycetota</taxon>
        <taxon>Actinomycetes</taxon>
        <taxon>Glycomycetales</taxon>
        <taxon>Glycomycetaceae</taxon>
        <taxon>Glycomyces</taxon>
    </lineage>
</organism>
<comment type="subcellular location">
    <subcellularLocation>
        <location evidence="3">Cell membrane</location>
    </subcellularLocation>
</comment>
<feature type="transmembrane region" description="Helical" evidence="13">
    <location>
        <begin position="156"/>
        <end position="175"/>
    </location>
</feature>
<dbReference type="EC" id="2.7.13.3" evidence="4"/>
<evidence type="ECO:0000256" key="9">
    <source>
        <dbReference type="ARBA" id="ARBA00022989"/>
    </source>
</evidence>
<dbReference type="SMART" id="SM00304">
    <property type="entry name" value="HAMP"/>
    <property type="match status" value="1"/>
</dbReference>
<dbReference type="PROSITE" id="PS50885">
    <property type="entry name" value="HAMP"/>
    <property type="match status" value="1"/>
</dbReference>
<sequence length="1216" mass="128586">MAIRTKIAWAMAVLLIAAMAVIGFVTVRFVSDKLTDQVDTKLHEVLGQMAAGMPAGDPGQDIGYNEFAIMLWDADGNQVYAVQSGFKDEPDPLPDLASPPGGGYSTVDAAEGGTVYRVLASTITFNNDPDENKYSLVVATPMNDVQSSISTLTRTVVIAGIVVAALGILAAWVITRRGLLVVDHMVADAETVAAGHLDHRITAADPRTEMGRLSLALNKMVSRLTDAIAQRDRQHERLRQFVADAGHELRTPLTAIGGYVQLYQSGAAAEGEKLDRAMDRIGSENARLAKLVDDLMVLSRLDEEVGGDRELVELAQLAQDAVDDAEVADSTHPVALVAAEPVTVVANEGQLRQVLVNLLTNARVHTPEGTAIDVSVGVDDGWAVLRVADHGPGIPEEHRRRVFDRFYRADPSRSRATGGSGLGLSIVSSIVSAHGGRIALESEPGEGTTVEVRVPVAHLELQPAAPGGEDAQVEPVGGPEAGGQVGDVAAEGPHRHPQGAGRGLVLPVAREQFEHPPLGLGRPVGARHEVDGGAPGQLEAVDERRDHARLADEERPGPPVGRVDAHERGGAVVDEHVTQVHIGEPMAVPGLVEAAAAGGERLVRDHRPVHDRAVGDARPQAPQRVLGELGPLLEVLDAVHREDLAGPGADLHDPLVDRLDPVEPLDRLGRGGPAVLGEQAREHRAGGGDRAQLLADLAQAPGHEPIEGRARVGRAAAALLDVDDALRREAVHARGGLGVEVGHGGAGRAQEPAPHRLVAGGQAETLERHSTRAYLQWHEAAPPAQVVAGPRPVPLARTGIRSETRPLGPRSTDRTTFMALRRVLVSGAGIAGTALAYWLHRHGFEPVVVEKAPALRAGGYKIDVRGAALEVVERMGLMDAVREARTDIRDAYIVDARGREVAALDGDSFGGRVHGDAELHRGALGLLVHGLTADTVEYRYGDSIAALDQDGDGVEVAFESGTTERFDLVIGADGLHSRTRALAFGPEADHVHDLGYGVASYTVPNDLGLDRREMTYVGPGRTVLVYNTAGSEHATALFLWAAPDLKLPRGDRAASAAILKAAYEGEGWQVPRLLESAADAPDFYLDTLSQVRTERWSQGRVALVGDAAHCASAASGQGTSLALVGAYVLAGELAKAGGAEGFAAYERLMRPFAEANQKLGPANVKGMVLQGRSRIRFSMAFLAVASRMPGKDRLMTPVVNAIHKAATAIDLPEYAA</sequence>
<dbReference type="SUPFAM" id="SSF51905">
    <property type="entry name" value="FAD/NAD(P)-binding domain"/>
    <property type="match status" value="1"/>
</dbReference>
<dbReference type="GO" id="GO:0005886">
    <property type="term" value="C:plasma membrane"/>
    <property type="evidence" value="ECO:0007669"/>
    <property type="project" value="UniProtKB-SubCell"/>
</dbReference>
<dbReference type="EMBL" id="STGX01000006">
    <property type="protein sequence ID" value="THV28969.1"/>
    <property type="molecule type" value="Genomic_DNA"/>
</dbReference>
<dbReference type="SUPFAM" id="SSF47384">
    <property type="entry name" value="Homodimeric domain of signal transducing histidine kinase"/>
    <property type="match status" value="1"/>
</dbReference>
<evidence type="ECO:0000256" key="8">
    <source>
        <dbReference type="ARBA" id="ARBA00022777"/>
    </source>
</evidence>
<evidence type="ECO:0000256" key="12">
    <source>
        <dbReference type="SAM" id="MobiDB-lite"/>
    </source>
</evidence>
<dbReference type="Proteomes" id="UP000305792">
    <property type="component" value="Unassembled WGS sequence"/>
</dbReference>
<dbReference type="InterPro" id="IPR005467">
    <property type="entry name" value="His_kinase_dom"/>
</dbReference>
<dbReference type="InterPro" id="IPR003660">
    <property type="entry name" value="HAMP_dom"/>
</dbReference>
<name>A0A4S8PKH3_9ACTN</name>
<feature type="domain" description="Histidine kinase" evidence="14">
    <location>
        <begin position="244"/>
        <end position="458"/>
    </location>
</feature>
<dbReference type="InterPro" id="IPR003661">
    <property type="entry name" value="HisK_dim/P_dom"/>
</dbReference>
<evidence type="ECO:0000256" key="6">
    <source>
        <dbReference type="ARBA" id="ARBA00022679"/>
    </source>
</evidence>
<feature type="transmembrane region" description="Helical" evidence="13">
    <location>
        <begin position="7"/>
        <end position="30"/>
    </location>
</feature>
<dbReference type="Gene3D" id="3.30.9.10">
    <property type="entry name" value="D-Amino Acid Oxidase, subunit A, domain 2"/>
    <property type="match status" value="1"/>
</dbReference>
<keyword evidence="17" id="KW-1185">Reference proteome</keyword>
<evidence type="ECO:0000256" key="3">
    <source>
        <dbReference type="ARBA" id="ARBA00004236"/>
    </source>
</evidence>
<feature type="region of interest" description="Disordered" evidence="12">
    <location>
        <begin position="463"/>
        <end position="485"/>
    </location>
</feature>
<dbReference type="GO" id="GO:0005509">
    <property type="term" value="F:calcium ion binding"/>
    <property type="evidence" value="ECO:0007669"/>
    <property type="project" value="UniProtKB-ARBA"/>
</dbReference>
<evidence type="ECO:0000256" key="2">
    <source>
        <dbReference type="ARBA" id="ARBA00001968"/>
    </source>
</evidence>
<evidence type="ECO:0000256" key="7">
    <source>
        <dbReference type="ARBA" id="ARBA00022692"/>
    </source>
</evidence>
<comment type="catalytic activity">
    <reaction evidence="1">
        <text>ATP + protein L-histidine = ADP + protein N-phospho-L-histidine.</text>
        <dbReference type="EC" id="2.7.13.3"/>
    </reaction>
</comment>
<dbReference type="GO" id="GO:0071949">
    <property type="term" value="F:FAD binding"/>
    <property type="evidence" value="ECO:0007669"/>
    <property type="project" value="InterPro"/>
</dbReference>
<evidence type="ECO:0000256" key="5">
    <source>
        <dbReference type="ARBA" id="ARBA00022553"/>
    </source>
</evidence>
<dbReference type="PROSITE" id="PS50109">
    <property type="entry name" value="HIS_KIN"/>
    <property type="match status" value="1"/>
</dbReference>
<evidence type="ECO:0000313" key="17">
    <source>
        <dbReference type="Proteomes" id="UP000305792"/>
    </source>
</evidence>
<dbReference type="PANTHER" id="PTHR46865:SF2">
    <property type="entry name" value="MONOOXYGENASE"/>
    <property type="match status" value="1"/>
</dbReference>
<dbReference type="InterPro" id="IPR051704">
    <property type="entry name" value="FAD_aromatic-hydroxylase"/>
</dbReference>
<dbReference type="GO" id="GO:0000155">
    <property type="term" value="F:phosphorelay sensor kinase activity"/>
    <property type="evidence" value="ECO:0007669"/>
    <property type="project" value="InterPro"/>
</dbReference>